<protein>
    <submittedName>
        <fullName evidence="1">Uncharacterized protein</fullName>
    </submittedName>
</protein>
<dbReference type="HOGENOM" id="CLU_1352839_0_0_0"/>
<dbReference type="InParanoid" id="Q01VK2"/>
<dbReference type="EMBL" id="CP000473">
    <property type="protein sequence ID" value="ABJ86313.1"/>
    <property type="molecule type" value="Genomic_DNA"/>
</dbReference>
<dbReference type="STRING" id="234267.Acid_5364"/>
<dbReference type="AlphaFoldDB" id="Q01VK2"/>
<name>Q01VK2_SOLUE</name>
<dbReference type="eggNOG" id="ENOG5030MEN">
    <property type="taxonomic scope" value="Bacteria"/>
</dbReference>
<accession>Q01VK2</accession>
<organism evidence="1">
    <name type="scientific">Solibacter usitatus (strain Ellin6076)</name>
    <dbReference type="NCBI Taxonomy" id="234267"/>
    <lineage>
        <taxon>Bacteria</taxon>
        <taxon>Pseudomonadati</taxon>
        <taxon>Acidobacteriota</taxon>
        <taxon>Terriglobia</taxon>
        <taxon>Bryobacterales</taxon>
        <taxon>Solibacteraceae</taxon>
        <taxon>Candidatus Solibacter</taxon>
    </lineage>
</organism>
<dbReference type="KEGG" id="sus:Acid_5364"/>
<evidence type="ECO:0000313" key="1">
    <source>
        <dbReference type="EMBL" id="ABJ86313.1"/>
    </source>
</evidence>
<proteinExistence type="predicted"/>
<reference evidence="1" key="1">
    <citation type="submission" date="2006-10" db="EMBL/GenBank/DDBJ databases">
        <title>Complete sequence of Solibacter usitatus Ellin6076.</title>
        <authorList>
            <consortium name="US DOE Joint Genome Institute"/>
            <person name="Copeland A."/>
            <person name="Lucas S."/>
            <person name="Lapidus A."/>
            <person name="Barry K."/>
            <person name="Detter J.C."/>
            <person name="Glavina del Rio T."/>
            <person name="Hammon N."/>
            <person name="Israni S."/>
            <person name="Dalin E."/>
            <person name="Tice H."/>
            <person name="Pitluck S."/>
            <person name="Thompson L.S."/>
            <person name="Brettin T."/>
            <person name="Bruce D."/>
            <person name="Han C."/>
            <person name="Tapia R."/>
            <person name="Gilna P."/>
            <person name="Schmutz J."/>
            <person name="Larimer F."/>
            <person name="Land M."/>
            <person name="Hauser L."/>
            <person name="Kyrpides N."/>
            <person name="Mikhailova N."/>
            <person name="Janssen P.H."/>
            <person name="Kuske C.R."/>
            <person name="Richardson P."/>
        </authorList>
    </citation>
    <scope>NUCLEOTIDE SEQUENCE</scope>
    <source>
        <strain evidence="1">Ellin6076</strain>
    </source>
</reference>
<sequence>MACAICDIRRPRRFCPGVRGEICSLCCGNEREVTVDCPLDCEFLLEARRHEKPVEPGEIPNRDIQVSEKLFQENEDLLAFLSTTILRIASETPGVIDYDVRESLDSLIRTYRTLQSGVYYESRPVNPLAAQIYVVLQQAVAEYRQAEHQQLGMTKTRDAAVLGMLVFLQHFELHQNNGRRRGRAFIDALRRFYSGGPEPEPAPASSLILP</sequence>
<gene>
    <name evidence="1" type="ordered locus">Acid_5364</name>
</gene>